<dbReference type="SMART" id="SM00582">
    <property type="entry name" value="RPR"/>
    <property type="match status" value="1"/>
</dbReference>
<dbReference type="Proteomes" id="UP001562425">
    <property type="component" value="Unassembled WGS sequence"/>
</dbReference>
<feature type="region of interest" description="Disordered" evidence="15">
    <location>
        <begin position="1549"/>
        <end position="1662"/>
    </location>
</feature>
<evidence type="ECO:0000256" key="13">
    <source>
        <dbReference type="ARBA" id="ARBA00083113"/>
    </source>
</evidence>
<keyword evidence="7" id="KW-0007">Acetylation</keyword>
<evidence type="ECO:0000256" key="1">
    <source>
        <dbReference type="ARBA" id="ARBA00004123"/>
    </source>
</evidence>
<name>A0ABD1CRP6_CULPP</name>
<dbReference type="Pfam" id="PF20845">
    <property type="entry name" value="Pcf11_helical"/>
    <property type="match status" value="1"/>
</dbReference>
<dbReference type="PANTHER" id="PTHR15921:SF3">
    <property type="entry name" value="PRE-MRNA CLEAVAGE COMPLEX 2 PROTEIN PCF11"/>
    <property type="match status" value="1"/>
</dbReference>
<dbReference type="PROSITE" id="PS51391">
    <property type="entry name" value="CID"/>
    <property type="match status" value="1"/>
</dbReference>
<dbReference type="GO" id="GO:0005634">
    <property type="term" value="C:nucleus"/>
    <property type="evidence" value="ECO:0007669"/>
    <property type="project" value="UniProtKB-SubCell"/>
</dbReference>
<evidence type="ECO:0000256" key="3">
    <source>
        <dbReference type="ARBA" id="ARBA00022499"/>
    </source>
</evidence>
<accession>A0ABD1CRP6</accession>
<evidence type="ECO:0000256" key="15">
    <source>
        <dbReference type="SAM" id="MobiDB-lite"/>
    </source>
</evidence>
<feature type="compositionally biased region" description="Polar residues" evidence="15">
    <location>
        <begin position="554"/>
        <end position="567"/>
    </location>
</feature>
<evidence type="ECO:0000256" key="12">
    <source>
        <dbReference type="ARBA" id="ARBA00068814"/>
    </source>
</evidence>
<comment type="subunit">
    <text evidence="11">Associates with the phosphorylated CTD domain of POLR2A /RNA polymerase II.</text>
</comment>
<sequence length="1868" mass="205919">MAAANLDQAAVDKRAREIETEYLSSLADLNVNSKPLINMLTILAEENLDYAPIIVNAVEKHLSQVQPEVKLPILYLIDSIVKNVGKQYQSLFSQVIVSTFCGVFETVNERVREKMFSLRQTWNEVFPQSKLYALDIKINSIDPGWPITAQLKPKSPAIHVNPMFLKNKVPEPNLDMQQQLRDKQRELLELQARKLELELIATKKRIEEQEKQLVLQTASVSKEPASELKRPSSAVVQPAATVPNPRGRILPPNQGMINLVKSRDPRLARRNAALGAPSAATAGVSSTVVAGVQIPAQPDSGRLGRIPKRVDPRLKAQQADSDRKKVTSTTTSGGPSLKSRAEYDPTKKRDRKDDARLGKTSSLKSSSSENKKKSSSESSPSKSPSSKKKSSSAEKSPSRSEKSSPKSRESSSSKHNKISSSSSSESIKSATRRPRESSKSPNRNASPAANFESLVVPITNESKDVDLRVLMPEKKLKLDHHQPANLVMKPPVAGDQKKVLGEPALDAKPTMVTQDIDLRVPPPALLKDVVVVAVPDSVSPGISTVAVAESLGGSSVGSMVEPTSSGMVDSVGAPSTIKKRPSNHKYEEQPASKKSKSEKIDVLFGAEDVDLRKLAGPLNPESILPPPPPIISTEPATVVAAAVVELSESPERQLPSSKAALEAVRAKIAEAAKNKDRDKLGRPLLYNKLPDDPAERRRSINQPKPMDVDLRQQQQQQQLQDEDNSQDGMNANIKTIIAQAQEQMEKGEITPEQYNILMKQVIQLNETQKIRQAQRMELMKRSQQGGVPQQEPDEVIRIDDEKARSPLPVAEESTVPPPPQAVVNDFRGKVAPLEGPNFANSTAADLRQRDPRRPRDARFNPQPVVQPAPAWPNRPVQSVPAPSGLIINHRPPAPMLNPWEKAPFSRIDQNMIPPPPIRPHYPPPIGMNNVVGGPMQTMLMPGVAKLNDSVRTINIDGIQREIRFYDDIAVIFMSWDEPKEIGFQKGSRMVVVDDRDSFELSFNECYKSITIEGKVYQMKLGAPTRELYIDNSWYECYFGDPPSNITLDGITRVFKISGPAPQVKIGNSRNDLVAGKINMIVNAETIIPVFLDSQVQMFEIQGTIHKLQFADFLLTVILDDHPYPVEFGGLPKVFKLRGKDFYIRFTAIPKLVVAGRVYIRDMIRTPLHRDLRTPPRDQSMLPPFMPQLSNVMPSMSGPPNHLFPAIQQQAPLIVPPMVTGLDYLTNLMPHSIPAANVSNNLTGYQIQSEDKPAAAPIMPTPAIAAPPATNSAAIPILQNINIDELYKKIVAAGILSKSNSAPASTSTSATSVASKLDKALEEELEEIEPVFLNKADQLKKRQSAIVSQLFCGMQCSSCGVRFPPEQTMKYSQHLDWHFRQNRRDRDSARKAHSRKWYYDVSDWIQYEEIEDLEEREKNWFETQQTEQTEFNGDGDTGGRNVESPVPSCPAGSDEADKRCHMCHDEFEQFYCEDTEEWHLRNATRVEENTYHPLCYEDYKASLTLDETAMNATTDDADKSKIDDDVEEVKIKQEVISDADDTAREIIMDDDDDVIVLPPSKEVVTEIPDDDDIETLDSHSTGEDGRTQSAAGGEDGASKSAEPQIIETRIDDDLAIQEPTIENITVNDLDESEEFRSGGPDESSQTSQPIKVKEEPKDDDEIDEEDAQFEDVGTLEQSVMVEDVSKDTDTVDVEAVPSPTPALESTSQSQLKPSLDGNIELQDAPATSIITNRIKINITKAKTTNTSASAATSNSVSSHGGGSSIAVLVSGGGGGGNNNYIDSNCDDLLYSNLDDVHGGGDNSQNSSNQLIMMMHEEELEESNKGPVTATEEEPTDLAYDLKPSLHGIEFIRQPRVENGLEQSGLCSIM</sequence>
<evidence type="ECO:0000256" key="7">
    <source>
        <dbReference type="ARBA" id="ARBA00022990"/>
    </source>
</evidence>
<dbReference type="InterPro" id="IPR048830">
    <property type="entry name" value="PCF11_helical"/>
</dbReference>
<protein>
    <recommendedName>
        <fullName evidence="12">Pre-mRNA cleavage complex 2 protein Pcf11</fullName>
    </recommendedName>
    <alternativeName>
        <fullName evidence="13">Pre-mRNA cleavage complex II protein Pcf11</fullName>
    </alternativeName>
</protein>
<proteinExistence type="predicted"/>
<organism evidence="18 19">
    <name type="scientific">Culex pipiens pipiens</name>
    <name type="common">Northern house mosquito</name>
    <dbReference type="NCBI Taxonomy" id="38569"/>
    <lineage>
        <taxon>Eukaryota</taxon>
        <taxon>Metazoa</taxon>
        <taxon>Ecdysozoa</taxon>
        <taxon>Arthropoda</taxon>
        <taxon>Hexapoda</taxon>
        <taxon>Insecta</taxon>
        <taxon>Pterygota</taxon>
        <taxon>Neoptera</taxon>
        <taxon>Endopterygota</taxon>
        <taxon>Diptera</taxon>
        <taxon>Nematocera</taxon>
        <taxon>Culicoidea</taxon>
        <taxon>Culicidae</taxon>
        <taxon>Culicinae</taxon>
        <taxon>Culicini</taxon>
        <taxon>Culex</taxon>
        <taxon>Culex</taxon>
    </lineage>
</organism>
<feature type="region of interest" description="Disordered" evidence="15">
    <location>
        <begin position="833"/>
        <end position="875"/>
    </location>
</feature>
<feature type="compositionally biased region" description="Basic and acidic residues" evidence="15">
    <location>
        <begin position="846"/>
        <end position="858"/>
    </location>
</feature>
<feature type="compositionally biased region" description="Basic and acidic residues" evidence="15">
    <location>
        <begin position="396"/>
        <end position="412"/>
    </location>
</feature>
<feature type="compositionally biased region" description="Basic and acidic residues" evidence="15">
    <location>
        <begin position="339"/>
        <end position="357"/>
    </location>
</feature>
<dbReference type="InterPro" id="IPR008942">
    <property type="entry name" value="ENTH_VHS"/>
</dbReference>
<feature type="region of interest" description="Disordered" evidence="15">
    <location>
        <begin position="295"/>
        <end position="455"/>
    </location>
</feature>
<feature type="coiled-coil region" evidence="14">
    <location>
        <begin position="173"/>
        <end position="212"/>
    </location>
</feature>
<dbReference type="CDD" id="cd16982">
    <property type="entry name" value="CID_Pcf11"/>
    <property type="match status" value="1"/>
</dbReference>
<feature type="region of interest" description="Disordered" evidence="15">
    <location>
        <begin position="679"/>
        <end position="728"/>
    </location>
</feature>
<evidence type="ECO:0000256" key="8">
    <source>
        <dbReference type="ARBA" id="ARBA00023054"/>
    </source>
</evidence>
<evidence type="ECO:0000256" key="11">
    <source>
        <dbReference type="ARBA" id="ARBA00063659"/>
    </source>
</evidence>
<dbReference type="Pfam" id="PF04818">
    <property type="entry name" value="CID"/>
    <property type="match status" value="1"/>
</dbReference>
<keyword evidence="3" id="KW-1017">Isopeptide bond</keyword>
<dbReference type="PROSITE" id="PS50179">
    <property type="entry name" value="VHS"/>
    <property type="match status" value="1"/>
</dbReference>
<keyword evidence="9" id="KW-0539">Nucleus</keyword>
<keyword evidence="4" id="KW-0597">Phosphoprotein</keyword>
<evidence type="ECO:0000256" key="10">
    <source>
        <dbReference type="ARBA" id="ARBA00057101"/>
    </source>
</evidence>
<keyword evidence="6" id="KW-0832">Ubl conjugation</keyword>
<evidence type="ECO:0000256" key="14">
    <source>
        <dbReference type="SAM" id="Coils"/>
    </source>
</evidence>
<evidence type="ECO:0000259" key="17">
    <source>
        <dbReference type="PROSITE" id="PS51391"/>
    </source>
</evidence>
<feature type="region of interest" description="Disordered" evidence="15">
    <location>
        <begin position="1685"/>
        <end position="1712"/>
    </location>
</feature>
<comment type="subcellular location">
    <subcellularLocation>
        <location evidence="1">Nucleus</location>
    </subcellularLocation>
</comment>
<dbReference type="SUPFAM" id="SSF48464">
    <property type="entry name" value="ENTH/VHS domain"/>
    <property type="match status" value="1"/>
</dbReference>
<keyword evidence="2" id="KW-0488">Methylation</keyword>
<evidence type="ECO:0000256" key="4">
    <source>
        <dbReference type="ARBA" id="ARBA00022553"/>
    </source>
</evidence>
<feature type="compositionally biased region" description="Basic and acidic residues" evidence="15">
    <location>
        <begin position="308"/>
        <end position="325"/>
    </location>
</feature>
<feature type="compositionally biased region" description="Basic and acidic residues" evidence="15">
    <location>
        <begin position="584"/>
        <end position="598"/>
    </location>
</feature>
<dbReference type="InterPro" id="IPR045154">
    <property type="entry name" value="PCF11-like"/>
</dbReference>
<keyword evidence="19" id="KW-1185">Reference proteome</keyword>
<gene>
    <name evidence="18" type="ORF">pipiens_015147</name>
</gene>
<feature type="compositionally biased region" description="Basic and acidic residues" evidence="15">
    <location>
        <begin position="689"/>
        <end position="698"/>
    </location>
</feature>
<dbReference type="InterPro" id="IPR002014">
    <property type="entry name" value="VHS_dom"/>
</dbReference>
<feature type="domain" description="CID" evidence="17">
    <location>
        <begin position="14"/>
        <end position="142"/>
    </location>
</feature>
<feature type="region of interest" description="Disordered" evidence="15">
    <location>
        <begin position="1428"/>
        <end position="1454"/>
    </location>
</feature>
<evidence type="ECO:0000256" key="2">
    <source>
        <dbReference type="ARBA" id="ARBA00022481"/>
    </source>
</evidence>
<keyword evidence="8 14" id="KW-0175">Coiled coil</keyword>
<evidence type="ECO:0000256" key="9">
    <source>
        <dbReference type="ARBA" id="ARBA00023242"/>
    </source>
</evidence>
<feature type="compositionally biased region" description="Basic and acidic residues" evidence="15">
    <location>
        <begin position="1575"/>
        <end position="1585"/>
    </location>
</feature>
<evidence type="ECO:0000313" key="19">
    <source>
        <dbReference type="Proteomes" id="UP001562425"/>
    </source>
</evidence>
<feature type="compositionally biased region" description="Polar residues" evidence="15">
    <location>
        <begin position="1702"/>
        <end position="1711"/>
    </location>
</feature>
<feature type="compositionally biased region" description="Low complexity" evidence="15">
    <location>
        <begin position="418"/>
        <end position="429"/>
    </location>
</feature>
<feature type="domain" description="VHS" evidence="16">
    <location>
        <begin position="55"/>
        <end position="126"/>
    </location>
</feature>
<dbReference type="PANTHER" id="PTHR15921">
    <property type="entry name" value="PRE-MRNA CLEAVAGE COMPLEX II"/>
    <property type="match status" value="1"/>
</dbReference>
<comment type="caution">
    <text evidence="18">The sequence shown here is derived from an EMBL/GenBank/DDBJ whole genome shotgun (WGS) entry which is preliminary data.</text>
</comment>
<dbReference type="InterPro" id="IPR047415">
    <property type="entry name" value="Pcf11_CID"/>
</dbReference>
<feature type="region of interest" description="Disordered" evidence="15">
    <location>
        <begin position="554"/>
        <end position="598"/>
    </location>
</feature>
<dbReference type="InterPro" id="IPR006569">
    <property type="entry name" value="CID_dom"/>
</dbReference>
<evidence type="ECO:0000256" key="5">
    <source>
        <dbReference type="ARBA" id="ARBA00022664"/>
    </source>
</evidence>
<evidence type="ECO:0000259" key="16">
    <source>
        <dbReference type="PROSITE" id="PS50179"/>
    </source>
</evidence>
<dbReference type="Gene3D" id="1.25.40.90">
    <property type="match status" value="1"/>
</dbReference>
<evidence type="ECO:0000256" key="6">
    <source>
        <dbReference type="ARBA" id="ARBA00022843"/>
    </source>
</evidence>
<keyword evidence="5" id="KW-0507">mRNA processing</keyword>
<dbReference type="EMBL" id="JBEHCU010009873">
    <property type="protein sequence ID" value="KAL1379107.1"/>
    <property type="molecule type" value="Genomic_DNA"/>
</dbReference>
<evidence type="ECO:0000313" key="18">
    <source>
        <dbReference type="EMBL" id="KAL1379107.1"/>
    </source>
</evidence>
<dbReference type="GO" id="GO:0006397">
    <property type="term" value="P:mRNA processing"/>
    <property type="evidence" value="ECO:0007669"/>
    <property type="project" value="UniProtKB-KW"/>
</dbReference>
<comment type="function">
    <text evidence="10">Component of pre-mRNA cleavage complex II, which promotes transcription termination by RNA polymerase II.</text>
</comment>
<dbReference type="FunFam" id="1.25.40.90:FF:000015">
    <property type="entry name" value="Pre-mRNA cleavage complex 2 protein Pcf11"/>
    <property type="match status" value="1"/>
</dbReference>
<reference evidence="18 19" key="1">
    <citation type="submission" date="2024-05" db="EMBL/GenBank/DDBJ databases">
        <title>Culex pipiens pipiens assembly and annotation.</title>
        <authorList>
            <person name="Alout H."/>
            <person name="Durand T."/>
        </authorList>
    </citation>
    <scope>NUCLEOTIDE SEQUENCE [LARGE SCALE GENOMIC DNA]</scope>
    <source>
        <strain evidence="18">HA-2024</strain>
        <tissue evidence="18">Whole body</tissue>
    </source>
</reference>